<dbReference type="RefSeq" id="WP_194453342.1">
    <property type="nucleotide sequence ID" value="NZ_CP063849.1"/>
</dbReference>
<dbReference type="PROSITE" id="PS50005">
    <property type="entry name" value="TPR"/>
    <property type="match status" value="2"/>
</dbReference>
<reference evidence="2 3" key="1">
    <citation type="submission" date="2020-10" db="EMBL/GenBank/DDBJ databases">
        <title>Complete genome sequence of Paludibaculum fermentans P105T, a facultatively anaerobic acidobacterium capable of dissimilatory Fe(III) reduction.</title>
        <authorList>
            <person name="Dedysh S.N."/>
            <person name="Beletsky A.V."/>
            <person name="Kulichevskaya I.S."/>
            <person name="Mardanov A.V."/>
            <person name="Ravin N.V."/>
        </authorList>
    </citation>
    <scope>NUCLEOTIDE SEQUENCE [LARGE SCALE GENOMIC DNA]</scope>
    <source>
        <strain evidence="2 3">P105</strain>
    </source>
</reference>
<gene>
    <name evidence="2" type="ORF">IRI77_17605</name>
</gene>
<dbReference type="EMBL" id="CP063849">
    <property type="protein sequence ID" value="QOY91688.1"/>
    <property type="molecule type" value="Genomic_DNA"/>
</dbReference>
<dbReference type="KEGG" id="pfer:IRI77_17605"/>
<dbReference type="InterPro" id="IPR019734">
    <property type="entry name" value="TPR_rpt"/>
</dbReference>
<dbReference type="Pfam" id="PF13432">
    <property type="entry name" value="TPR_16"/>
    <property type="match status" value="3"/>
</dbReference>
<feature type="repeat" description="TPR" evidence="1">
    <location>
        <begin position="148"/>
        <end position="181"/>
    </location>
</feature>
<dbReference type="PANTHER" id="PTHR12558:SF13">
    <property type="entry name" value="CELL DIVISION CYCLE PROTEIN 27 HOMOLOG"/>
    <property type="match status" value="1"/>
</dbReference>
<evidence type="ECO:0000313" key="3">
    <source>
        <dbReference type="Proteomes" id="UP000593892"/>
    </source>
</evidence>
<dbReference type="SMART" id="SM00028">
    <property type="entry name" value="TPR"/>
    <property type="match status" value="4"/>
</dbReference>
<dbReference type="Gene3D" id="1.25.40.10">
    <property type="entry name" value="Tetratricopeptide repeat domain"/>
    <property type="match status" value="3"/>
</dbReference>
<dbReference type="Proteomes" id="UP000593892">
    <property type="component" value="Chromosome"/>
</dbReference>
<protein>
    <submittedName>
        <fullName evidence="2">Tetratricopeptide repeat protein</fullName>
    </submittedName>
</protein>
<organism evidence="2 3">
    <name type="scientific">Paludibaculum fermentans</name>
    <dbReference type="NCBI Taxonomy" id="1473598"/>
    <lineage>
        <taxon>Bacteria</taxon>
        <taxon>Pseudomonadati</taxon>
        <taxon>Acidobacteriota</taxon>
        <taxon>Terriglobia</taxon>
        <taxon>Bryobacterales</taxon>
        <taxon>Bryobacteraceae</taxon>
        <taxon>Paludibaculum</taxon>
    </lineage>
</organism>
<keyword evidence="1" id="KW-0802">TPR repeat</keyword>
<proteinExistence type="predicted"/>
<dbReference type="SUPFAM" id="SSF48452">
    <property type="entry name" value="TPR-like"/>
    <property type="match status" value="2"/>
</dbReference>
<dbReference type="AlphaFoldDB" id="A0A7S7SP69"/>
<feature type="repeat" description="TPR" evidence="1">
    <location>
        <begin position="254"/>
        <end position="287"/>
    </location>
</feature>
<dbReference type="InterPro" id="IPR011990">
    <property type="entry name" value="TPR-like_helical_dom_sf"/>
</dbReference>
<evidence type="ECO:0000256" key="1">
    <source>
        <dbReference type="PROSITE-ProRule" id="PRU00339"/>
    </source>
</evidence>
<keyword evidence="3" id="KW-1185">Reference proteome</keyword>
<evidence type="ECO:0000313" key="2">
    <source>
        <dbReference type="EMBL" id="QOY91688.1"/>
    </source>
</evidence>
<accession>A0A7S7SP69</accession>
<dbReference type="PANTHER" id="PTHR12558">
    <property type="entry name" value="CELL DIVISION CYCLE 16,23,27"/>
    <property type="match status" value="1"/>
</dbReference>
<name>A0A7S7SP69_PALFE</name>
<dbReference type="PROSITE" id="PS51257">
    <property type="entry name" value="PROKAR_LIPOPROTEIN"/>
    <property type="match status" value="1"/>
</dbReference>
<sequence length="339" mass="37332">MIRATLPFLFVTLACAQSDPLISGLEAFHKGDMPAAERNLRSAAKGNDPRASAFLALTLAATGRCDEAAPALKQAYRSPNAEIARLSGLAFVQCRLASGSIEDAAAILNELKAKFPSDADVLYQSARLYMRAWNDTIYLLYQKAPSSFRVNQLSGEVLETQGQFNEAAAEYRKAIAKNPKALNLHFRLGRALLMSTHSPEVLEAALQEFQAELALNPSDSVVLYQIAQILQNRQQNQAAAEKLQQALELNKDFPEALIALGKIRTDEKKNDEAISLLQRAVKLAPRSESAHYSLMMAYRNAGKMAEARREKAELDQLQKAPEGEFTEFLKKLGEKPPGQ</sequence>